<dbReference type="GO" id="GO:0005737">
    <property type="term" value="C:cytoplasm"/>
    <property type="evidence" value="ECO:0007669"/>
    <property type="project" value="TreeGrafter"/>
</dbReference>
<dbReference type="Gene3D" id="3.90.1150.10">
    <property type="entry name" value="Aspartate Aminotransferase, domain 1"/>
    <property type="match status" value="1"/>
</dbReference>
<dbReference type="GO" id="GO:0019346">
    <property type="term" value="P:transsulfuration"/>
    <property type="evidence" value="ECO:0007669"/>
    <property type="project" value="InterPro"/>
</dbReference>
<dbReference type="NCBIfam" id="TIGR01326">
    <property type="entry name" value="OAH_OAS_sulfhy"/>
    <property type="match status" value="1"/>
</dbReference>
<evidence type="ECO:0000313" key="7">
    <source>
        <dbReference type="EMBL" id="AEK29965.1"/>
    </source>
</evidence>
<comment type="similarity">
    <text evidence="2 6">Belongs to the trans-sulfuration enzymes family.</text>
</comment>
<dbReference type="PANTHER" id="PTHR43797:SF3">
    <property type="entry name" value="O-ACETYLHOMOSERINE SULFHYDRYLASE"/>
    <property type="match status" value="1"/>
</dbReference>
<dbReference type="InterPro" id="IPR015422">
    <property type="entry name" value="PyrdxlP-dep_Trfase_small"/>
</dbReference>
<evidence type="ECO:0000256" key="5">
    <source>
        <dbReference type="PIRSR" id="PIRSR001434-2"/>
    </source>
</evidence>
<protein>
    <submittedName>
        <fullName evidence="7">O-acetylhomoserine aminocarboxypropyltransferase</fullName>
        <ecNumber evidence="7">2.5.1.49</ecNumber>
    </submittedName>
</protein>
<dbReference type="GO" id="GO:0004124">
    <property type="term" value="F:cysteine synthase activity"/>
    <property type="evidence" value="ECO:0007669"/>
    <property type="project" value="TreeGrafter"/>
</dbReference>
<evidence type="ECO:0000256" key="4">
    <source>
        <dbReference type="ARBA" id="ARBA00022898"/>
    </source>
</evidence>
<organism evidence="7 8">
    <name type="scientific">Bifidobacterium animalis subsp. lactis CNCM I-2494</name>
    <dbReference type="NCBI Taxonomy" id="1042403"/>
    <lineage>
        <taxon>Bacteria</taxon>
        <taxon>Bacillati</taxon>
        <taxon>Actinomycetota</taxon>
        <taxon>Actinomycetes</taxon>
        <taxon>Bifidobacteriales</taxon>
        <taxon>Bifidobacteriaceae</taxon>
        <taxon>Bifidobacterium</taxon>
    </lineage>
</organism>
<dbReference type="Pfam" id="PF01053">
    <property type="entry name" value="Cys_Met_Meta_PP"/>
    <property type="match status" value="1"/>
</dbReference>
<dbReference type="InterPro" id="IPR015421">
    <property type="entry name" value="PyrdxlP-dep_Trfase_major"/>
</dbReference>
<proteinExistence type="inferred from homology"/>
<dbReference type="InterPro" id="IPR054542">
    <property type="entry name" value="Cys_met_metab_PP"/>
</dbReference>
<evidence type="ECO:0000256" key="1">
    <source>
        <dbReference type="ARBA" id="ARBA00001933"/>
    </source>
</evidence>
<feature type="modified residue" description="N6-(pyridoxal phosphate)lysine" evidence="5">
    <location>
        <position position="219"/>
    </location>
</feature>
<dbReference type="FunFam" id="3.40.640.10:FF:000035">
    <property type="entry name" value="O-succinylhomoserine sulfhydrylase"/>
    <property type="match status" value="1"/>
</dbReference>
<gene>
    <name evidence="7" type="ORF">BALAC2494_00619</name>
</gene>
<dbReference type="InterPro" id="IPR006235">
    <property type="entry name" value="OAc-hSer/O-AcSer_sulfhydrylase"/>
</dbReference>
<accession>A0A806FH49</accession>
<dbReference type="Proteomes" id="UP000008394">
    <property type="component" value="Chromosome"/>
</dbReference>
<dbReference type="GO" id="GO:0071269">
    <property type="term" value="P:L-homocysteine biosynthetic process"/>
    <property type="evidence" value="ECO:0007669"/>
    <property type="project" value="TreeGrafter"/>
</dbReference>
<keyword evidence="3 7" id="KW-0808">Transferase</keyword>
<name>A0A806FH49_BIFAN</name>
<dbReference type="GO" id="GO:0006535">
    <property type="term" value="P:cysteine biosynthetic process from serine"/>
    <property type="evidence" value="ECO:0007669"/>
    <property type="project" value="TreeGrafter"/>
</dbReference>
<dbReference type="SUPFAM" id="SSF53383">
    <property type="entry name" value="PLP-dependent transferases"/>
    <property type="match status" value="1"/>
</dbReference>
<evidence type="ECO:0000313" key="8">
    <source>
        <dbReference type="Proteomes" id="UP000008394"/>
    </source>
</evidence>
<dbReference type="CDD" id="cd00614">
    <property type="entry name" value="CGS_like"/>
    <property type="match status" value="1"/>
</dbReference>
<dbReference type="InterPro" id="IPR000277">
    <property type="entry name" value="Cys/Met-Metab_PyrdxlP-dep_enz"/>
</dbReference>
<dbReference type="GO" id="GO:0030170">
    <property type="term" value="F:pyridoxal phosphate binding"/>
    <property type="evidence" value="ECO:0007669"/>
    <property type="project" value="InterPro"/>
</dbReference>
<dbReference type="EMBL" id="CP002915">
    <property type="protein sequence ID" value="AEK29965.1"/>
    <property type="molecule type" value="Genomic_DNA"/>
</dbReference>
<evidence type="ECO:0000256" key="6">
    <source>
        <dbReference type="RuleBase" id="RU362118"/>
    </source>
</evidence>
<reference evidence="7 8" key="1">
    <citation type="journal article" date="2011" name="J. Bacteriol.">
        <title>Genome Sequence of the Probiotic Strain Bifidobacterium animalis subsp. lactis CNCM I-2494.</title>
        <authorList>
            <person name="Chervaux C."/>
            <person name="Grimaldi C."/>
            <person name="Bolotin A."/>
            <person name="Quinquis B."/>
            <person name="Legrain-Raspaud S."/>
            <person name="van Hylckama Vlieg J.E."/>
            <person name="Denariaz G."/>
            <person name="Smokvina T."/>
        </authorList>
    </citation>
    <scope>NUCLEOTIDE SEQUENCE [LARGE SCALE GENOMIC DNA]</scope>
    <source>
        <strain evidence="7 8">CNCM I-2494</strain>
    </source>
</reference>
<dbReference type="Gene3D" id="3.40.640.10">
    <property type="entry name" value="Type I PLP-dependent aspartate aminotransferase-like (Major domain)"/>
    <property type="match status" value="1"/>
</dbReference>
<dbReference type="AlphaFoldDB" id="A0A806FH49"/>
<comment type="cofactor">
    <cofactor evidence="1 6">
        <name>pyridoxal 5'-phosphate</name>
        <dbReference type="ChEBI" id="CHEBI:597326"/>
    </cofactor>
</comment>
<dbReference type="PANTHER" id="PTHR43797">
    <property type="entry name" value="HOMOCYSTEINE/CYSTEINE SYNTHASE"/>
    <property type="match status" value="1"/>
</dbReference>
<dbReference type="EC" id="2.5.1.49" evidence="7"/>
<evidence type="ECO:0000256" key="3">
    <source>
        <dbReference type="ARBA" id="ARBA00022679"/>
    </source>
</evidence>
<evidence type="ECO:0000256" key="2">
    <source>
        <dbReference type="ARBA" id="ARBA00009077"/>
    </source>
</evidence>
<dbReference type="PIRSF" id="PIRSF001434">
    <property type="entry name" value="CGS"/>
    <property type="match status" value="1"/>
</dbReference>
<keyword evidence="4 5" id="KW-0663">Pyridoxal phosphate</keyword>
<dbReference type="GO" id="GO:0003961">
    <property type="term" value="F:O-acetylhomoserine aminocarboxypropyltransferase activity"/>
    <property type="evidence" value="ECO:0007669"/>
    <property type="project" value="UniProtKB-EC"/>
</dbReference>
<dbReference type="KEGG" id="bnm:BALAC2494_00619"/>
<dbReference type="InterPro" id="IPR015424">
    <property type="entry name" value="PyrdxlP-dep_Trfase"/>
</dbReference>
<dbReference type="PROSITE" id="PS00868">
    <property type="entry name" value="CYS_MET_METAB_PP"/>
    <property type="match status" value="1"/>
</dbReference>
<sequence length="441" mass="47906">MAARWLQGDRRARMGEHVDTICVQGGYQPGNGESRTPPIIQATTFKYTSSEQMSRLFDLSETGYFYTRLQNPTNDTVAAKICEMEGGVAAMLTSSGQAANFFALFNICNEGDHIVASSAIYGGTFNLINVTMRKMGITCTFVNPDCSPEELEAAFQPNTKAVFGESISNPALIVLDFDKFAKAAHSHGVPLIVDNTFPTPINCRPFEYGVDIVTHATTKYMDGHGSCVGGAIVDSGNFDWLAHSAKFPGLCTPDDSYHGVVYAKDFGKAAFITKATAQLMRDFGSTPAPINSWIMGMHLESLGVRMERHCANARAVAQFLEDDPRISWVSCPELPTDRYHALAEKYMPNGTCGVISFGVPGGREKVSAFLDHLKMISIATHVADARSCTLYPAGTTHRQLTEEQLEEAGVGVDLVRLSCGIENPDDIIADLRQALDAVFGE</sequence>